<dbReference type="InterPro" id="IPR011990">
    <property type="entry name" value="TPR-like_helical_dom_sf"/>
</dbReference>
<evidence type="ECO:0000256" key="2">
    <source>
        <dbReference type="SAM" id="SignalP"/>
    </source>
</evidence>
<protein>
    <submittedName>
        <fullName evidence="3">Uncharacterized protein</fullName>
    </submittedName>
</protein>
<feature type="chain" id="PRO_5013168709" evidence="2">
    <location>
        <begin position="18"/>
        <end position="311"/>
    </location>
</feature>
<dbReference type="Gene3D" id="1.25.40.10">
    <property type="entry name" value="Tetratricopeptide repeat domain"/>
    <property type="match status" value="1"/>
</dbReference>
<feature type="signal peptide" evidence="2">
    <location>
        <begin position="1"/>
        <end position="17"/>
    </location>
</feature>
<feature type="region of interest" description="Disordered" evidence="1">
    <location>
        <begin position="278"/>
        <end position="311"/>
    </location>
</feature>
<feature type="compositionally biased region" description="Polar residues" evidence="1">
    <location>
        <begin position="279"/>
        <end position="297"/>
    </location>
</feature>
<evidence type="ECO:0000313" key="3">
    <source>
        <dbReference type="EMBL" id="OUI83996.1"/>
    </source>
</evidence>
<organism evidence="3 4">
    <name type="scientific">Acetobacter orientalis</name>
    <dbReference type="NCBI Taxonomy" id="146474"/>
    <lineage>
        <taxon>Bacteria</taxon>
        <taxon>Pseudomonadati</taxon>
        <taxon>Pseudomonadota</taxon>
        <taxon>Alphaproteobacteria</taxon>
        <taxon>Acetobacterales</taxon>
        <taxon>Acetobacteraceae</taxon>
        <taxon>Acetobacter</taxon>
    </lineage>
</organism>
<keyword evidence="2" id="KW-0732">Signal</keyword>
<dbReference type="SUPFAM" id="SSF48452">
    <property type="entry name" value="TPR-like"/>
    <property type="match status" value="1"/>
</dbReference>
<dbReference type="EMBL" id="JOMO01000012">
    <property type="protein sequence ID" value="OUI83996.1"/>
    <property type="molecule type" value="Genomic_DNA"/>
</dbReference>
<sequence length="311" mass="32115">MKKHVKLLLLLAPLALAGCGGGQEAPTARDDAQWDQAMTAGTDSFDLGRYSVAINQYRRAATLAVLRDDGAAIAEAGYNLAVAQLAADQPQASLQTLQAARQAASARGNSQATSFDLVQAAVLYRLKQPQQAIQYAQHAVADPSAEAQGRAALVMGLAADEAGNQAALQQANSILQGLNGNLSRSLQADKAEIAARYVLASNPAQAATLAEQAATLRRDDAAYSDMSRALALAGTAASRMGDNNRATALWARAAQSAAVEADNAAQGDATTLAHGALSRGNTHTASEDAQQWGTQAGTGLVLRPFATPKTP</sequence>
<dbReference type="AlphaFoldDB" id="A0A252A442"/>
<dbReference type="RefSeq" id="WP_086551926.1">
    <property type="nucleotide sequence ID" value="NZ_JOMO01000012.1"/>
</dbReference>
<name>A0A252A442_9PROT</name>
<gene>
    <name evidence="3" type="ORF">HK12_01475</name>
</gene>
<comment type="caution">
    <text evidence="3">The sequence shown here is derived from an EMBL/GenBank/DDBJ whole genome shotgun (WGS) entry which is preliminary data.</text>
</comment>
<evidence type="ECO:0000313" key="4">
    <source>
        <dbReference type="Proteomes" id="UP000194639"/>
    </source>
</evidence>
<dbReference type="Proteomes" id="UP000194639">
    <property type="component" value="Unassembled WGS sequence"/>
</dbReference>
<proteinExistence type="predicted"/>
<accession>A0A252A442</accession>
<reference evidence="3 4" key="1">
    <citation type="submission" date="2014-06" db="EMBL/GenBank/DDBJ databases">
        <authorList>
            <person name="Ju J."/>
            <person name="Zhang J."/>
        </authorList>
    </citation>
    <scope>NUCLEOTIDE SEQUENCE [LARGE SCALE GENOMIC DNA]</scope>
    <source>
        <strain evidence="3">DmW_045</strain>
    </source>
</reference>
<dbReference type="PROSITE" id="PS51257">
    <property type="entry name" value="PROKAR_LIPOPROTEIN"/>
    <property type="match status" value="1"/>
</dbReference>
<evidence type="ECO:0000256" key="1">
    <source>
        <dbReference type="SAM" id="MobiDB-lite"/>
    </source>
</evidence>